<comment type="caution">
    <text evidence="1">The sequence shown here is derived from an EMBL/GenBank/DDBJ whole genome shotgun (WGS) entry which is preliminary data.</text>
</comment>
<dbReference type="Gramene" id="OMO78188">
    <property type="protein sequence ID" value="OMO78188"/>
    <property type="gene ID" value="CCACVL1_14597"/>
</dbReference>
<name>A0A1R3I6K0_COCAP</name>
<dbReference type="EMBL" id="AWWV01010603">
    <property type="protein sequence ID" value="OMO78188.1"/>
    <property type="molecule type" value="Genomic_DNA"/>
</dbReference>
<proteinExistence type="predicted"/>
<reference evidence="1 2" key="1">
    <citation type="submission" date="2013-09" db="EMBL/GenBank/DDBJ databases">
        <title>Corchorus capsularis genome sequencing.</title>
        <authorList>
            <person name="Alam M."/>
            <person name="Haque M.S."/>
            <person name="Islam M.S."/>
            <person name="Emdad E.M."/>
            <person name="Islam M.M."/>
            <person name="Ahmed B."/>
            <person name="Halim A."/>
            <person name="Hossen Q.M.M."/>
            <person name="Hossain M.Z."/>
            <person name="Ahmed R."/>
            <person name="Khan M.M."/>
            <person name="Islam R."/>
            <person name="Rashid M.M."/>
            <person name="Khan S.A."/>
            <person name="Rahman M.S."/>
            <person name="Alam M."/>
        </authorList>
    </citation>
    <scope>NUCLEOTIDE SEQUENCE [LARGE SCALE GENOMIC DNA]</scope>
    <source>
        <strain evidence="2">cv. CVL-1</strain>
        <tissue evidence="1">Whole seedling</tissue>
    </source>
</reference>
<gene>
    <name evidence="1" type="ORF">CCACVL1_14597</name>
</gene>
<protein>
    <submittedName>
        <fullName evidence="1">UPF0606 protein C11orf41-like protein</fullName>
    </submittedName>
</protein>
<keyword evidence="2" id="KW-1185">Reference proteome</keyword>
<accession>A0A1R3I6K0</accession>
<organism evidence="1 2">
    <name type="scientific">Corchorus capsularis</name>
    <name type="common">Jute</name>
    <dbReference type="NCBI Taxonomy" id="210143"/>
    <lineage>
        <taxon>Eukaryota</taxon>
        <taxon>Viridiplantae</taxon>
        <taxon>Streptophyta</taxon>
        <taxon>Embryophyta</taxon>
        <taxon>Tracheophyta</taxon>
        <taxon>Spermatophyta</taxon>
        <taxon>Magnoliopsida</taxon>
        <taxon>eudicotyledons</taxon>
        <taxon>Gunneridae</taxon>
        <taxon>Pentapetalae</taxon>
        <taxon>rosids</taxon>
        <taxon>malvids</taxon>
        <taxon>Malvales</taxon>
        <taxon>Malvaceae</taxon>
        <taxon>Grewioideae</taxon>
        <taxon>Apeibeae</taxon>
        <taxon>Corchorus</taxon>
    </lineage>
</organism>
<dbReference type="AlphaFoldDB" id="A0A1R3I6K0"/>
<sequence length="115" mass="12896">MGFRGCPCLSCQKKFPPLPKPKVVAAAAAAQEVKKDEGKKKEVEQYEKKEVGYYNGYNNNVYNIPNYGRIQNPHYNWCSGCNIPNPNYVQLAPRYRAALALITWGVGPEMKSIGL</sequence>
<dbReference type="Proteomes" id="UP000188268">
    <property type="component" value="Unassembled WGS sequence"/>
</dbReference>
<evidence type="ECO:0000313" key="2">
    <source>
        <dbReference type="Proteomes" id="UP000188268"/>
    </source>
</evidence>
<evidence type="ECO:0000313" key="1">
    <source>
        <dbReference type="EMBL" id="OMO78188.1"/>
    </source>
</evidence>